<dbReference type="InterPro" id="IPR025676">
    <property type="entry name" value="Clr5_dom"/>
</dbReference>
<evidence type="ECO:0000313" key="6">
    <source>
        <dbReference type="Proteomes" id="UP000722485"/>
    </source>
</evidence>
<comment type="caution">
    <text evidence="5">The sequence shown here is derived from an EMBL/GenBank/DDBJ whole genome shotgun (WGS) entry which is preliminary data.</text>
</comment>
<feature type="repeat" description="ANK" evidence="3">
    <location>
        <begin position="568"/>
        <end position="600"/>
    </location>
</feature>
<dbReference type="Proteomes" id="UP000722485">
    <property type="component" value="Unassembled WGS sequence"/>
</dbReference>
<dbReference type="PANTHER" id="PTHR24123:SF33">
    <property type="entry name" value="PROTEIN HOS4"/>
    <property type="match status" value="1"/>
</dbReference>
<dbReference type="InterPro" id="IPR002110">
    <property type="entry name" value="Ankyrin_rpt"/>
</dbReference>
<dbReference type="PRINTS" id="PR01415">
    <property type="entry name" value="ANKYRIN"/>
</dbReference>
<evidence type="ECO:0000259" key="4">
    <source>
        <dbReference type="Pfam" id="PF14420"/>
    </source>
</evidence>
<evidence type="ECO:0000256" key="2">
    <source>
        <dbReference type="ARBA" id="ARBA00023043"/>
    </source>
</evidence>
<dbReference type="PROSITE" id="PS50297">
    <property type="entry name" value="ANK_REP_REGION"/>
    <property type="match status" value="4"/>
</dbReference>
<feature type="repeat" description="ANK" evidence="3">
    <location>
        <begin position="536"/>
        <end position="568"/>
    </location>
</feature>
<gene>
    <name evidence="5" type="ORF">G7Z17_g302</name>
</gene>
<keyword evidence="2 3" id="KW-0040">ANK repeat</keyword>
<dbReference type="EMBL" id="JAANBB010000002">
    <property type="protein sequence ID" value="KAF7557939.1"/>
    <property type="molecule type" value="Genomic_DNA"/>
</dbReference>
<dbReference type="AlphaFoldDB" id="A0A9P5LDH9"/>
<evidence type="ECO:0000313" key="5">
    <source>
        <dbReference type="EMBL" id="KAF7557939.1"/>
    </source>
</evidence>
<keyword evidence="1" id="KW-0677">Repeat</keyword>
<dbReference type="SUPFAM" id="SSF48403">
    <property type="entry name" value="Ankyrin repeat"/>
    <property type="match status" value="3"/>
</dbReference>
<feature type="repeat" description="ANK" evidence="3">
    <location>
        <begin position="940"/>
        <end position="972"/>
    </location>
</feature>
<feature type="repeat" description="ANK" evidence="3">
    <location>
        <begin position="975"/>
        <end position="1007"/>
    </location>
</feature>
<dbReference type="Pfam" id="PF12796">
    <property type="entry name" value="Ank_2"/>
    <property type="match status" value="3"/>
</dbReference>
<reference evidence="5" key="1">
    <citation type="submission" date="2020-03" db="EMBL/GenBank/DDBJ databases">
        <title>Draft Genome Sequence of Cylindrodendrum hubeiense.</title>
        <authorList>
            <person name="Buettner E."/>
            <person name="Kellner H."/>
        </authorList>
    </citation>
    <scope>NUCLEOTIDE SEQUENCE</scope>
    <source>
        <strain evidence="5">IHI 201604</strain>
    </source>
</reference>
<evidence type="ECO:0000256" key="1">
    <source>
        <dbReference type="ARBA" id="ARBA00022737"/>
    </source>
</evidence>
<keyword evidence="6" id="KW-1185">Reference proteome</keyword>
<dbReference type="Gene3D" id="1.25.40.20">
    <property type="entry name" value="Ankyrin repeat-containing domain"/>
    <property type="match status" value="4"/>
</dbReference>
<organism evidence="5 6">
    <name type="scientific">Cylindrodendrum hubeiense</name>
    <dbReference type="NCBI Taxonomy" id="595255"/>
    <lineage>
        <taxon>Eukaryota</taxon>
        <taxon>Fungi</taxon>
        <taxon>Dikarya</taxon>
        <taxon>Ascomycota</taxon>
        <taxon>Pezizomycotina</taxon>
        <taxon>Sordariomycetes</taxon>
        <taxon>Hypocreomycetidae</taxon>
        <taxon>Hypocreales</taxon>
        <taxon>Nectriaceae</taxon>
        <taxon>Cylindrodendrum</taxon>
    </lineage>
</organism>
<feature type="domain" description="Clr5" evidence="4">
    <location>
        <begin position="10"/>
        <end position="61"/>
    </location>
</feature>
<dbReference type="InterPro" id="IPR036770">
    <property type="entry name" value="Ankyrin_rpt-contain_sf"/>
</dbReference>
<accession>A0A9P5LDH9</accession>
<protein>
    <recommendedName>
        <fullName evidence="4">Clr5 domain-containing protein</fullName>
    </recommendedName>
</protein>
<sequence>MPRSRPKPTEDEWLRCKADIRRDYLVRNVTLKELVAKVGELGLTVTKAQLEYQLKKWNFKKNMDESAWLYVAHQLKKRKARESEVIYNGKRLKLSTIENETERHRDRAPFAPFAPGESKNVHKTEIAICTPQALPMEFVWPETLPWFQFQSKYYNLFLGYVKQYRDAEKGDEVSEMPRQLFLPVVTGFCGSNTNDDRISISKLASEIGKSMPESCIGEHLSRASALISRPSLDFFQEHFALMVYSLSNKNWDHSEICKYWKNTEAILRQSGLLRHPIDVASIGNRTTMAFMDNLFQLWGDYVNDCDEWFDCDLEGVTAVLEWLLMCGIDPNTRFAEGTPLLLCIRIQSVRCTRMLLEAGAMDHTEHSNTPLQEALQVYDIFTEGVEEPYEETEAEPEEKMLVDLLIQYSPRSHFDTGLRDAIAIGCVDFVKTLVLKGANLLRDLPESWLSKTPTALCEAASVKKIHSWRGTLGMVKNPEDTLVRFILDTLKTRYPSISVSSLITPDVFISAAEAGNICALQFLCENSSDIATANAYGFTTLHAAAFSGDLRTCEFLLDHQVPVNSPSTYFSALHFAAILNQDRIVDLLINNGADVDAARIFPSPLDIIPGWRPNIHTAVKINITDFHRKHNMSPMEALFELSFQGAAPSSPFEYGAHVASPHSSWSRCLASLVRAGARLSKGAVINAIRCGSVDVVSAVLAADGNPNETYGGSSALEWAASLPRKFKVAAETITESLISAGAVLKGSEAILALHAGNCAVAKLLLNYGASLGGTICDGFTALEAAIRSQEAEAIETVFAYRSDLYDARSLLVLEGPEPPIRNFPDEMYPTEMYRADLEKSFRNPPCLFSSPPALAARLKDEVALGKLCGHGYGLDWYTLVEAAKNNDLSLARRVLESQPSAGALFGRRVHNPLFEAVCNAHLDMVQLLLSAGIRAEGYFPCRTPLQQAVQMGNLALINMLLEAGAKVDEPPYHDGGATSLQLAAIQGYLGIANLLIDHGADVNARRAVANGRTALEGAAEHGRLDMVQFLLCNGLKTSGTRRRQYVRSIWFAKERNNPVVESVLRDHQEWTDEDEKIWLESNLSHNIRCWSDEYSNLDDDNDASEKGRETKSLGQILLQQPQNLGNCGVRGDDPLLAETQIEEVADVVGPDGDDAEEWSGNWQSLFPEMDNVNGPVWDSNW</sequence>
<dbReference type="PROSITE" id="PS50088">
    <property type="entry name" value="ANK_REPEAT"/>
    <property type="match status" value="5"/>
</dbReference>
<dbReference type="SMART" id="SM00248">
    <property type="entry name" value="ANK"/>
    <property type="match status" value="10"/>
</dbReference>
<evidence type="ECO:0000256" key="3">
    <source>
        <dbReference type="PROSITE-ProRule" id="PRU00023"/>
    </source>
</evidence>
<dbReference type="OrthoDB" id="539213at2759"/>
<proteinExistence type="predicted"/>
<dbReference type="InterPro" id="IPR051165">
    <property type="entry name" value="Multifunctional_ANK_Repeat"/>
</dbReference>
<dbReference type="Pfam" id="PF14420">
    <property type="entry name" value="Clr5"/>
    <property type="match status" value="1"/>
</dbReference>
<feature type="repeat" description="ANK" evidence="3">
    <location>
        <begin position="1010"/>
        <end position="1042"/>
    </location>
</feature>
<name>A0A9P5LDH9_9HYPO</name>
<dbReference type="PANTHER" id="PTHR24123">
    <property type="entry name" value="ANKYRIN REPEAT-CONTAINING"/>
    <property type="match status" value="1"/>
</dbReference>